<name>A0ACB8B2L1_9AGAM</name>
<organism evidence="1 2">
    <name type="scientific">Leucogyrophana mollusca</name>
    <dbReference type="NCBI Taxonomy" id="85980"/>
    <lineage>
        <taxon>Eukaryota</taxon>
        <taxon>Fungi</taxon>
        <taxon>Dikarya</taxon>
        <taxon>Basidiomycota</taxon>
        <taxon>Agaricomycotina</taxon>
        <taxon>Agaricomycetes</taxon>
        <taxon>Agaricomycetidae</taxon>
        <taxon>Boletales</taxon>
        <taxon>Boletales incertae sedis</taxon>
        <taxon>Leucogyrophana</taxon>
    </lineage>
</organism>
<gene>
    <name evidence="1" type="ORF">BV22DRAFT_839322</name>
</gene>
<proteinExistence type="predicted"/>
<accession>A0ACB8B2L1</accession>
<evidence type="ECO:0000313" key="1">
    <source>
        <dbReference type="EMBL" id="KAH7919915.1"/>
    </source>
</evidence>
<dbReference type="Proteomes" id="UP000790709">
    <property type="component" value="Unassembled WGS sequence"/>
</dbReference>
<protein>
    <submittedName>
        <fullName evidence="1">Uncharacterized protein</fullName>
    </submittedName>
</protein>
<reference evidence="1" key="1">
    <citation type="journal article" date="2021" name="New Phytol.">
        <title>Evolutionary innovations through gain and loss of genes in the ectomycorrhizal Boletales.</title>
        <authorList>
            <person name="Wu G."/>
            <person name="Miyauchi S."/>
            <person name="Morin E."/>
            <person name="Kuo A."/>
            <person name="Drula E."/>
            <person name="Varga T."/>
            <person name="Kohler A."/>
            <person name="Feng B."/>
            <person name="Cao Y."/>
            <person name="Lipzen A."/>
            <person name="Daum C."/>
            <person name="Hundley H."/>
            <person name="Pangilinan J."/>
            <person name="Johnson J."/>
            <person name="Barry K."/>
            <person name="LaButti K."/>
            <person name="Ng V."/>
            <person name="Ahrendt S."/>
            <person name="Min B."/>
            <person name="Choi I.G."/>
            <person name="Park H."/>
            <person name="Plett J.M."/>
            <person name="Magnuson J."/>
            <person name="Spatafora J.W."/>
            <person name="Nagy L.G."/>
            <person name="Henrissat B."/>
            <person name="Grigoriev I.V."/>
            <person name="Yang Z.L."/>
            <person name="Xu J."/>
            <person name="Martin F.M."/>
        </authorList>
    </citation>
    <scope>NUCLEOTIDE SEQUENCE</scope>
    <source>
        <strain evidence="1">KUC20120723A-06</strain>
    </source>
</reference>
<dbReference type="EMBL" id="MU266619">
    <property type="protein sequence ID" value="KAH7919915.1"/>
    <property type="molecule type" value="Genomic_DNA"/>
</dbReference>
<comment type="caution">
    <text evidence="1">The sequence shown here is derived from an EMBL/GenBank/DDBJ whole genome shotgun (WGS) entry which is preliminary data.</text>
</comment>
<keyword evidence="2" id="KW-1185">Reference proteome</keyword>
<evidence type="ECO:0000313" key="2">
    <source>
        <dbReference type="Proteomes" id="UP000790709"/>
    </source>
</evidence>
<sequence>MISKHIGDDKMSIYQRLLHPFKANFSTSFLRRSCYYLHGIFIALHLCLVAVAIHHREHSVVMAVTPNSNTLTGVLSVSLQAFYTLYSALLIYTTQRVSFSRTLFRRQSVASIHDTTGAWVGLGAAFDSLWQQTKIVTSPLKILAVTAYLLCITTLHISSSSVLQFQNFNNTVSASVTTVVGWPHPSVDTFKFDWPTIASIVPSIGQLAGLTSAGLFNNTVYDILGANTGIGNATVNATTVKASCALVTGMVYEELPGRLTHQCHGIKCFSFLPHMPWKDQVLFYSSGSYRNILNFLVTTAVDENTAVLDGAAIPLNWTYYPAGSPSRGGIPPGVNNTAETVLTISFEQCGL</sequence>